<evidence type="ECO:0000313" key="2">
    <source>
        <dbReference type="Proteomes" id="UP001461498"/>
    </source>
</evidence>
<evidence type="ECO:0000313" key="1">
    <source>
        <dbReference type="EMBL" id="KAK9507457.1"/>
    </source>
</evidence>
<dbReference type="AlphaFoldDB" id="A0AAW1DAD7"/>
<accession>A0AAW1DAD7</accession>
<organism evidence="1 2">
    <name type="scientific">Rhynocoris fuscipes</name>
    <dbReference type="NCBI Taxonomy" id="488301"/>
    <lineage>
        <taxon>Eukaryota</taxon>
        <taxon>Metazoa</taxon>
        <taxon>Ecdysozoa</taxon>
        <taxon>Arthropoda</taxon>
        <taxon>Hexapoda</taxon>
        <taxon>Insecta</taxon>
        <taxon>Pterygota</taxon>
        <taxon>Neoptera</taxon>
        <taxon>Paraneoptera</taxon>
        <taxon>Hemiptera</taxon>
        <taxon>Heteroptera</taxon>
        <taxon>Panheteroptera</taxon>
        <taxon>Cimicomorpha</taxon>
        <taxon>Reduviidae</taxon>
        <taxon>Harpactorinae</taxon>
        <taxon>Harpactorini</taxon>
        <taxon>Rhynocoris</taxon>
    </lineage>
</organism>
<name>A0AAW1DAD7_9HEMI</name>
<sequence>MRRLYQNFKSIAPTVFLLVDQLKVANSESHYFKNGINQLKNFLYSLLICNCLACSVFGQGGCHFTLSIKHILRSNRSLLEVLSCNFIFRSCLPRLFRSINFKLIR</sequence>
<proteinExistence type="predicted"/>
<comment type="caution">
    <text evidence="1">The sequence shown here is derived from an EMBL/GenBank/DDBJ whole genome shotgun (WGS) entry which is preliminary data.</text>
</comment>
<protein>
    <submittedName>
        <fullName evidence="1">Uncharacterized protein</fullName>
    </submittedName>
</protein>
<keyword evidence="2" id="KW-1185">Reference proteome</keyword>
<reference evidence="1 2" key="1">
    <citation type="submission" date="2022-12" db="EMBL/GenBank/DDBJ databases">
        <title>Chromosome-level genome assembly of true bugs.</title>
        <authorList>
            <person name="Ma L."/>
            <person name="Li H."/>
        </authorList>
    </citation>
    <scope>NUCLEOTIDE SEQUENCE [LARGE SCALE GENOMIC DNA]</scope>
    <source>
        <strain evidence="1">Lab_2022b</strain>
    </source>
</reference>
<gene>
    <name evidence="1" type="ORF">O3M35_007309</name>
</gene>
<dbReference type="EMBL" id="JAPXFL010000004">
    <property type="protein sequence ID" value="KAK9507457.1"/>
    <property type="molecule type" value="Genomic_DNA"/>
</dbReference>
<dbReference type="Proteomes" id="UP001461498">
    <property type="component" value="Unassembled WGS sequence"/>
</dbReference>